<protein>
    <submittedName>
        <fullName evidence="14">Response regulator</fullName>
    </submittedName>
</protein>
<feature type="domain" description="HPt" evidence="13">
    <location>
        <begin position="173"/>
        <end position="273"/>
    </location>
</feature>
<dbReference type="PANTHER" id="PTHR45339:SF1">
    <property type="entry name" value="HYBRID SIGNAL TRANSDUCTION HISTIDINE KINASE J"/>
    <property type="match status" value="1"/>
</dbReference>
<evidence type="ECO:0000259" key="13">
    <source>
        <dbReference type="PROSITE" id="PS50894"/>
    </source>
</evidence>
<sequence>MSLPDSISTESLILFAEDHHTNRKLLSLHLQKMGFALESVSNGQEALDAWRSGRFALVLTDCHMPVLDGFELAAAIREAERGTCHRTPIVALTADAHESDKARACEAGIDEFLTKPIEMQQLRERLTHWLTHGTQHPAHPGAAPCTTLSEAIDTQRSLAILDQAILSEMFGDNQSLTQTMLGSFRVANDEDVAALRLAIERADAAEIMEQAHRIKGAARLIGAMRLGAEAARLEQAAREADLGNILSTLPEFECQLTALNAAIDSFYQRIPPMGGL</sequence>
<comment type="caution">
    <text evidence="14">The sequence shown here is derived from an EMBL/GenBank/DDBJ whole genome shotgun (WGS) entry which is preliminary data.</text>
</comment>
<dbReference type="SMART" id="SM00073">
    <property type="entry name" value="HPT"/>
    <property type="match status" value="1"/>
</dbReference>
<dbReference type="CDD" id="cd17546">
    <property type="entry name" value="REC_hyHK_CKI1_RcsC-like"/>
    <property type="match status" value="1"/>
</dbReference>
<dbReference type="InterPro" id="IPR011006">
    <property type="entry name" value="CheY-like_superfamily"/>
</dbReference>
<proteinExistence type="predicted"/>
<dbReference type="PROSITE" id="PS50894">
    <property type="entry name" value="HPT"/>
    <property type="match status" value="1"/>
</dbReference>
<dbReference type="Proteomes" id="UP001172778">
    <property type="component" value="Unassembled WGS sequence"/>
</dbReference>
<keyword evidence="9" id="KW-0472">Membrane</keyword>
<dbReference type="Pfam" id="PF00072">
    <property type="entry name" value="Response_reg"/>
    <property type="match status" value="1"/>
</dbReference>
<keyword evidence="7" id="KW-1133">Transmembrane helix</keyword>
<gene>
    <name evidence="14" type="ORF">PZA18_10340</name>
</gene>
<organism evidence="14 15">
    <name type="scientific">Parachitinimonas caeni</name>
    <dbReference type="NCBI Taxonomy" id="3031301"/>
    <lineage>
        <taxon>Bacteria</taxon>
        <taxon>Pseudomonadati</taxon>
        <taxon>Pseudomonadota</taxon>
        <taxon>Betaproteobacteria</taxon>
        <taxon>Neisseriales</taxon>
        <taxon>Chitinibacteraceae</taxon>
        <taxon>Parachitinimonas</taxon>
    </lineage>
</organism>
<evidence type="ECO:0000256" key="2">
    <source>
        <dbReference type="ARBA" id="ARBA00022475"/>
    </source>
</evidence>
<evidence type="ECO:0000313" key="14">
    <source>
        <dbReference type="EMBL" id="MDK2124450.1"/>
    </source>
</evidence>
<evidence type="ECO:0000256" key="5">
    <source>
        <dbReference type="ARBA" id="ARBA00022741"/>
    </source>
</evidence>
<keyword evidence="8" id="KW-0902">Two-component regulatory system</keyword>
<keyword evidence="15" id="KW-1185">Reference proteome</keyword>
<dbReference type="EMBL" id="JARRAF010000010">
    <property type="protein sequence ID" value="MDK2124450.1"/>
    <property type="molecule type" value="Genomic_DNA"/>
</dbReference>
<keyword evidence="4" id="KW-0812">Transmembrane</keyword>
<evidence type="ECO:0000256" key="7">
    <source>
        <dbReference type="ARBA" id="ARBA00022989"/>
    </source>
</evidence>
<evidence type="ECO:0000259" key="12">
    <source>
        <dbReference type="PROSITE" id="PS50110"/>
    </source>
</evidence>
<evidence type="ECO:0000256" key="8">
    <source>
        <dbReference type="ARBA" id="ARBA00023012"/>
    </source>
</evidence>
<feature type="domain" description="Response regulatory" evidence="12">
    <location>
        <begin position="12"/>
        <end position="130"/>
    </location>
</feature>
<reference evidence="14" key="1">
    <citation type="submission" date="2023-03" db="EMBL/GenBank/DDBJ databases">
        <title>Chitinimonas shenzhenensis gen. nov., sp. nov., a novel member of family Burkholderiaceae isolated from activated sludge collected in Shen Zhen, China.</title>
        <authorList>
            <person name="Wang X."/>
        </authorList>
    </citation>
    <scope>NUCLEOTIDE SEQUENCE</scope>
    <source>
        <strain evidence="14">DQS-5</strain>
    </source>
</reference>
<dbReference type="RefSeq" id="WP_284100763.1">
    <property type="nucleotide sequence ID" value="NZ_JARRAF010000010.1"/>
</dbReference>
<evidence type="ECO:0000256" key="9">
    <source>
        <dbReference type="ARBA" id="ARBA00023136"/>
    </source>
</evidence>
<keyword evidence="6" id="KW-0067">ATP-binding</keyword>
<dbReference type="Gene3D" id="1.20.120.160">
    <property type="entry name" value="HPT domain"/>
    <property type="match status" value="1"/>
</dbReference>
<dbReference type="SUPFAM" id="SSF52172">
    <property type="entry name" value="CheY-like"/>
    <property type="match status" value="1"/>
</dbReference>
<dbReference type="SUPFAM" id="SSF47226">
    <property type="entry name" value="Histidine-containing phosphotransfer domain, HPT domain"/>
    <property type="match status" value="1"/>
</dbReference>
<keyword evidence="3 11" id="KW-0597">Phosphoprotein</keyword>
<dbReference type="Pfam" id="PF01627">
    <property type="entry name" value="Hpt"/>
    <property type="match status" value="1"/>
</dbReference>
<feature type="modified residue" description="4-aspartylphosphate" evidence="11">
    <location>
        <position position="61"/>
    </location>
</feature>
<dbReference type="SMART" id="SM00448">
    <property type="entry name" value="REC"/>
    <property type="match status" value="1"/>
</dbReference>
<evidence type="ECO:0000256" key="11">
    <source>
        <dbReference type="PROSITE-ProRule" id="PRU00169"/>
    </source>
</evidence>
<accession>A0ABT7DZ75</accession>
<name>A0ABT7DZ75_9NEIS</name>
<evidence type="ECO:0000256" key="3">
    <source>
        <dbReference type="ARBA" id="ARBA00022553"/>
    </source>
</evidence>
<dbReference type="PROSITE" id="PS50110">
    <property type="entry name" value="RESPONSE_REGULATORY"/>
    <property type="match status" value="1"/>
</dbReference>
<dbReference type="CDD" id="cd00088">
    <property type="entry name" value="HPT"/>
    <property type="match status" value="1"/>
</dbReference>
<dbReference type="InterPro" id="IPR001789">
    <property type="entry name" value="Sig_transdc_resp-reg_receiver"/>
</dbReference>
<dbReference type="InterPro" id="IPR008207">
    <property type="entry name" value="Sig_transdc_His_kin_Hpt_dom"/>
</dbReference>
<evidence type="ECO:0000256" key="4">
    <source>
        <dbReference type="ARBA" id="ARBA00022692"/>
    </source>
</evidence>
<dbReference type="PANTHER" id="PTHR45339">
    <property type="entry name" value="HYBRID SIGNAL TRANSDUCTION HISTIDINE KINASE J"/>
    <property type="match status" value="1"/>
</dbReference>
<evidence type="ECO:0000256" key="10">
    <source>
        <dbReference type="PROSITE-ProRule" id="PRU00110"/>
    </source>
</evidence>
<keyword evidence="5" id="KW-0547">Nucleotide-binding</keyword>
<dbReference type="InterPro" id="IPR036641">
    <property type="entry name" value="HPT_dom_sf"/>
</dbReference>
<evidence type="ECO:0000256" key="6">
    <source>
        <dbReference type="ARBA" id="ARBA00022840"/>
    </source>
</evidence>
<evidence type="ECO:0000313" key="15">
    <source>
        <dbReference type="Proteomes" id="UP001172778"/>
    </source>
</evidence>
<comment type="subcellular location">
    <subcellularLocation>
        <location evidence="1">Cell membrane</location>
        <topology evidence="1">Multi-pass membrane protein</topology>
    </subcellularLocation>
</comment>
<keyword evidence="2" id="KW-1003">Cell membrane</keyword>
<evidence type="ECO:0000256" key="1">
    <source>
        <dbReference type="ARBA" id="ARBA00004651"/>
    </source>
</evidence>
<feature type="modified residue" description="Phosphohistidine" evidence="10">
    <location>
        <position position="212"/>
    </location>
</feature>
<dbReference type="Gene3D" id="3.40.50.2300">
    <property type="match status" value="1"/>
</dbReference>